<dbReference type="CDD" id="cd06558">
    <property type="entry name" value="crotonase-like"/>
    <property type="match status" value="1"/>
</dbReference>
<dbReference type="GO" id="GO:0006631">
    <property type="term" value="P:fatty acid metabolic process"/>
    <property type="evidence" value="ECO:0007669"/>
    <property type="project" value="UniProtKB-KW"/>
</dbReference>
<keyword evidence="4" id="KW-0843">Virulence</keyword>
<evidence type="ECO:0000256" key="5">
    <source>
        <dbReference type="ARBA" id="ARBA00023098"/>
    </source>
</evidence>
<evidence type="ECO:0000256" key="8">
    <source>
        <dbReference type="ARBA" id="ARBA00040545"/>
    </source>
</evidence>
<evidence type="ECO:0000256" key="9">
    <source>
        <dbReference type="RuleBase" id="RU003707"/>
    </source>
</evidence>
<dbReference type="OrthoDB" id="2139957at2759"/>
<proteinExistence type="inferred from homology"/>
<keyword evidence="2" id="KW-0276">Fatty acid metabolism</keyword>
<protein>
    <recommendedName>
        <fullName evidence="8">Enoyl-CoA hydratase domain-containing protein 3, mitochondrial</fullName>
    </recommendedName>
</protein>
<keyword evidence="3" id="KW-0809">Transit peptide</keyword>
<accession>A0A8H6RRE5</accession>
<dbReference type="InterPro" id="IPR052377">
    <property type="entry name" value="Mitochondrial_ECH-domain"/>
</dbReference>
<comment type="similarity">
    <text evidence="9">Belongs to the enoyl-CoA hydratase/isomerase family.</text>
</comment>
<evidence type="ECO:0000256" key="6">
    <source>
        <dbReference type="ARBA" id="ARBA00023128"/>
    </source>
</evidence>
<comment type="caution">
    <text evidence="10">The sequence shown here is derived from an EMBL/GenBank/DDBJ whole genome shotgun (WGS) entry which is preliminary data.</text>
</comment>
<keyword evidence="11" id="KW-1185">Reference proteome</keyword>
<evidence type="ECO:0000256" key="4">
    <source>
        <dbReference type="ARBA" id="ARBA00023026"/>
    </source>
</evidence>
<evidence type="ECO:0000256" key="2">
    <source>
        <dbReference type="ARBA" id="ARBA00022832"/>
    </source>
</evidence>
<comment type="function">
    <text evidence="7">May play a role in fatty acid biosynthesis and insulin sensitivity.</text>
</comment>
<dbReference type="InterPro" id="IPR014748">
    <property type="entry name" value="Enoyl-CoA_hydra_C"/>
</dbReference>
<dbReference type="AlphaFoldDB" id="A0A8H6RRE5"/>
<dbReference type="InterPro" id="IPR018376">
    <property type="entry name" value="Enoyl-CoA_hyd/isom_CS"/>
</dbReference>
<dbReference type="EMBL" id="JABCIY010000036">
    <property type="protein sequence ID" value="KAF7195829.1"/>
    <property type="molecule type" value="Genomic_DNA"/>
</dbReference>
<evidence type="ECO:0000256" key="1">
    <source>
        <dbReference type="ARBA" id="ARBA00004173"/>
    </source>
</evidence>
<keyword evidence="5" id="KW-0443">Lipid metabolism</keyword>
<keyword evidence="6" id="KW-0496">Mitochondrion</keyword>
<dbReference type="PANTHER" id="PTHR43602">
    <property type="match status" value="1"/>
</dbReference>
<dbReference type="Gene3D" id="1.10.12.10">
    <property type="entry name" value="Lyase 2-enoyl-coa Hydratase, Chain A, domain 2"/>
    <property type="match status" value="1"/>
</dbReference>
<dbReference type="Gene3D" id="3.90.226.10">
    <property type="entry name" value="2-enoyl-CoA Hydratase, Chain A, domain 1"/>
    <property type="match status" value="1"/>
</dbReference>
<evidence type="ECO:0000256" key="3">
    <source>
        <dbReference type="ARBA" id="ARBA00022946"/>
    </source>
</evidence>
<organism evidence="10 11">
    <name type="scientific">Pseudocercospora fuligena</name>
    <dbReference type="NCBI Taxonomy" id="685502"/>
    <lineage>
        <taxon>Eukaryota</taxon>
        <taxon>Fungi</taxon>
        <taxon>Dikarya</taxon>
        <taxon>Ascomycota</taxon>
        <taxon>Pezizomycotina</taxon>
        <taxon>Dothideomycetes</taxon>
        <taxon>Dothideomycetidae</taxon>
        <taxon>Mycosphaerellales</taxon>
        <taxon>Mycosphaerellaceae</taxon>
        <taxon>Pseudocercospora</taxon>
    </lineage>
</organism>
<dbReference type="PROSITE" id="PS00166">
    <property type="entry name" value="ENOYL_COA_HYDRATASE"/>
    <property type="match status" value="1"/>
</dbReference>
<name>A0A8H6RRE5_9PEZI</name>
<dbReference type="GO" id="GO:0016836">
    <property type="term" value="F:hydro-lyase activity"/>
    <property type="evidence" value="ECO:0007669"/>
    <property type="project" value="TreeGrafter"/>
</dbReference>
<comment type="subcellular location">
    <subcellularLocation>
        <location evidence="1">Mitochondrion</location>
    </subcellularLocation>
</comment>
<dbReference type="PANTHER" id="PTHR43602:SF1">
    <property type="entry name" value="ENOYL-COA HYDRATASE DOMAIN-CONTAINING PROTEIN 3, MITOCHONDRIAL"/>
    <property type="match status" value="1"/>
</dbReference>
<dbReference type="GO" id="GO:0005739">
    <property type="term" value="C:mitochondrion"/>
    <property type="evidence" value="ECO:0007669"/>
    <property type="project" value="UniProtKB-SubCell"/>
</dbReference>
<reference evidence="10" key="1">
    <citation type="submission" date="2020-04" db="EMBL/GenBank/DDBJ databases">
        <title>Draft genome resource of the tomato pathogen Pseudocercospora fuligena.</title>
        <authorList>
            <person name="Zaccaron A."/>
        </authorList>
    </citation>
    <scope>NUCLEOTIDE SEQUENCE</scope>
    <source>
        <strain evidence="10">PF001</strain>
    </source>
</reference>
<dbReference type="InterPro" id="IPR001753">
    <property type="entry name" value="Enoyl-CoA_hydra/iso"/>
</dbReference>
<dbReference type="Pfam" id="PF00378">
    <property type="entry name" value="ECH_1"/>
    <property type="match status" value="1"/>
</dbReference>
<dbReference type="Proteomes" id="UP000660729">
    <property type="component" value="Unassembled WGS sequence"/>
</dbReference>
<dbReference type="SUPFAM" id="SSF52096">
    <property type="entry name" value="ClpP/crotonase"/>
    <property type="match status" value="1"/>
</dbReference>
<dbReference type="InterPro" id="IPR029045">
    <property type="entry name" value="ClpP/crotonase-like_dom_sf"/>
</dbReference>
<evidence type="ECO:0000313" key="11">
    <source>
        <dbReference type="Proteomes" id="UP000660729"/>
    </source>
</evidence>
<sequence length="312" mass="33885">MMAWPILPARAAYLAINNSKRRNALSLAVLRDLKEQLIRHNTSPVDGRLRILPHFKASILDDLEKISEGKASGETTPDLAWLIDGEIWRREREGLPSVIVLRSEGPVFSSGHDLRELSQLSHADVKTTFEICAEVMSLIRRSPAPVVGVIQGLATAAGCQLALTTDLPIAAADTKLQLPGASIGLPCTSPSSAVSRKLGASLTYRMLALAEPIRAADLPPGTIEIVPDTESLERRVQEVVEKLADQSGAQSQALGKWAFWTQAGLRGSESSGDGYEEAVTWAGRMMALHARSDDAKEGIKAFFEKRKPMFKL</sequence>
<evidence type="ECO:0000256" key="7">
    <source>
        <dbReference type="ARBA" id="ARBA00037410"/>
    </source>
</evidence>
<gene>
    <name evidence="10" type="ORF">HII31_02846</name>
</gene>
<evidence type="ECO:0000313" key="10">
    <source>
        <dbReference type="EMBL" id="KAF7195829.1"/>
    </source>
</evidence>